<evidence type="ECO:0000313" key="3">
    <source>
        <dbReference type="EMBL" id="KDQ12471.1"/>
    </source>
</evidence>
<protein>
    <recommendedName>
        <fullName evidence="5">Transmembrane protein</fullName>
    </recommendedName>
</protein>
<dbReference type="Proteomes" id="UP000027195">
    <property type="component" value="Unassembled WGS sequence"/>
</dbReference>
<keyword evidence="2" id="KW-0732">Signal</keyword>
<feature type="transmembrane region" description="Helical" evidence="1">
    <location>
        <begin position="144"/>
        <end position="166"/>
    </location>
</feature>
<name>A0A067MLM2_BOTB1</name>
<organism evidence="3 4">
    <name type="scientific">Botryobasidium botryosum (strain FD-172 SS1)</name>
    <dbReference type="NCBI Taxonomy" id="930990"/>
    <lineage>
        <taxon>Eukaryota</taxon>
        <taxon>Fungi</taxon>
        <taxon>Dikarya</taxon>
        <taxon>Basidiomycota</taxon>
        <taxon>Agaricomycotina</taxon>
        <taxon>Agaricomycetes</taxon>
        <taxon>Cantharellales</taxon>
        <taxon>Botryobasidiaceae</taxon>
        <taxon>Botryobasidium</taxon>
    </lineage>
</organism>
<proteinExistence type="predicted"/>
<gene>
    <name evidence="3" type="ORF">BOTBODRAFT_189196</name>
</gene>
<keyword evidence="1" id="KW-0812">Transmembrane</keyword>
<evidence type="ECO:0000256" key="1">
    <source>
        <dbReference type="SAM" id="Phobius"/>
    </source>
</evidence>
<dbReference type="InParanoid" id="A0A067MLM2"/>
<dbReference type="EMBL" id="KL198050">
    <property type="protein sequence ID" value="KDQ12471.1"/>
    <property type="molecule type" value="Genomic_DNA"/>
</dbReference>
<sequence length="215" mass="22899">MRFGAILSAVLSFGLLVVAAPTSNVQDVAVARSLPIDLAIRDVSAPVARYVEERDAFASIQTREDFITTVKNAQAVIVKLCADITIQINAKVDVAVVLKFFADLTVQLDIILKACASIGLLIDINLVVKLILDIFVTICVVLKLCLTVYVDVAVIVSGVAAIVVYLTNILLAIAVKNVLFAVLFIAACTVDNLALFLSVGLDVKVILKAFLGISL</sequence>
<keyword evidence="1" id="KW-0472">Membrane</keyword>
<dbReference type="HOGENOM" id="CLU_114598_0_0_1"/>
<feature type="signal peptide" evidence="2">
    <location>
        <begin position="1"/>
        <end position="19"/>
    </location>
</feature>
<dbReference type="AlphaFoldDB" id="A0A067MLM2"/>
<feature type="transmembrane region" description="Helical" evidence="1">
    <location>
        <begin position="178"/>
        <end position="201"/>
    </location>
</feature>
<evidence type="ECO:0000256" key="2">
    <source>
        <dbReference type="SAM" id="SignalP"/>
    </source>
</evidence>
<evidence type="ECO:0000313" key="4">
    <source>
        <dbReference type="Proteomes" id="UP000027195"/>
    </source>
</evidence>
<reference evidence="4" key="1">
    <citation type="journal article" date="2014" name="Proc. Natl. Acad. Sci. U.S.A.">
        <title>Extensive sampling of basidiomycete genomes demonstrates inadequacy of the white-rot/brown-rot paradigm for wood decay fungi.</title>
        <authorList>
            <person name="Riley R."/>
            <person name="Salamov A.A."/>
            <person name="Brown D.W."/>
            <person name="Nagy L.G."/>
            <person name="Floudas D."/>
            <person name="Held B.W."/>
            <person name="Levasseur A."/>
            <person name="Lombard V."/>
            <person name="Morin E."/>
            <person name="Otillar R."/>
            <person name="Lindquist E.A."/>
            <person name="Sun H."/>
            <person name="LaButti K.M."/>
            <person name="Schmutz J."/>
            <person name="Jabbour D."/>
            <person name="Luo H."/>
            <person name="Baker S.E."/>
            <person name="Pisabarro A.G."/>
            <person name="Walton J.D."/>
            <person name="Blanchette R.A."/>
            <person name="Henrissat B."/>
            <person name="Martin F."/>
            <person name="Cullen D."/>
            <person name="Hibbett D.S."/>
            <person name="Grigoriev I.V."/>
        </authorList>
    </citation>
    <scope>NUCLEOTIDE SEQUENCE [LARGE SCALE GENOMIC DNA]</scope>
    <source>
        <strain evidence="4">FD-172 SS1</strain>
    </source>
</reference>
<keyword evidence="1" id="KW-1133">Transmembrane helix</keyword>
<feature type="chain" id="PRO_5001645714" description="Transmembrane protein" evidence="2">
    <location>
        <begin position="20"/>
        <end position="215"/>
    </location>
</feature>
<evidence type="ECO:0008006" key="5">
    <source>
        <dbReference type="Google" id="ProtNLM"/>
    </source>
</evidence>
<keyword evidence="4" id="KW-1185">Reference proteome</keyword>
<accession>A0A067MLM2</accession>